<name>A0ABR3JE04_9AGAR</name>
<organism evidence="7 8">
    <name type="scientific">Hohenbuehelia grisea</name>
    <dbReference type="NCBI Taxonomy" id="104357"/>
    <lineage>
        <taxon>Eukaryota</taxon>
        <taxon>Fungi</taxon>
        <taxon>Dikarya</taxon>
        <taxon>Basidiomycota</taxon>
        <taxon>Agaricomycotina</taxon>
        <taxon>Agaricomycetes</taxon>
        <taxon>Agaricomycetidae</taxon>
        <taxon>Agaricales</taxon>
        <taxon>Pleurotineae</taxon>
        <taxon>Pleurotaceae</taxon>
        <taxon>Hohenbuehelia</taxon>
    </lineage>
</organism>
<feature type="domain" description="FAD-binding" evidence="6">
    <location>
        <begin position="1"/>
        <end position="44"/>
    </location>
</feature>
<dbReference type="Proteomes" id="UP001556367">
    <property type="component" value="Unassembled WGS sequence"/>
</dbReference>
<evidence type="ECO:0000259" key="6">
    <source>
        <dbReference type="Pfam" id="PF01494"/>
    </source>
</evidence>
<evidence type="ECO:0000256" key="2">
    <source>
        <dbReference type="ARBA" id="ARBA00007801"/>
    </source>
</evidence>
<comment type="caution">
    <text evidence="7">The sequence shown here is derived from an EMBL/GenBank/DDBJ whole genome shotgun (WGS) entry which is preliminary data.</text>
</comment>
<dbReference type="InterPro" id="IPR036249">
    <property type="entry name" value="Thioredoxin-like_sf"/>
</dbReference>
<dbReference type="EMBL" id="JASNQZ010000008">
    <property type="protein sequence ID" value="KAL0953958.1"/>
    <property type="molecule type" value="Genomic_DNA"/>
</dbReference>
<accession>A0ABR3JE04</accession>
<dbReference type="InterPro" id="IPR050641">
    <property type="entry name" value="RIFMO-like"/>
</dbReference>
<evidence type="ECO:0000313" key="7">
    <source>
        <dbReference type="EMBL" id="KAL0953958.1"/>
    </source>
</evidence>
<keyword evidence="4" id="KW-0274">FAD</keyword>
<evidence type="ECO:0000313" key="8">
    <source>
        <dbReference type="Proteomes" id="UP001556367"/>
    </source>
</evidence>
<sequence length="235" mass="25351">MNSGCLDAFNLGWKLALVIKGLAKDDLLESYNEERLPVIAAMLQITTKLFSKMFAVKQERFEREKNMSQLGVNYRRSPIVIDDRSSDEVAHNPYDTEPGSLISAGDRAPDSSGLVEISQSGSSVTRLFDVYGPAHHTLLVFARKAEDASAFLTAARKAAKDVPLQVSVLAAPGSFKSTDVVADYVFVDQKGSARNSYAILPEASTTAVVVRPDGVVGAVVSSVGGVQKYFDNFVV</sequence>
<keyword evidence="8" id="KW-1185">Reference proteome</keyword>
<keyword evidence="5" id="KW-0560">Oxidoreductase</keyword>
<keyword evidence="3" id="KW-0285">Flavoprotein</keyword>
<dbReference type="Gene3D" id="3.40.30.120">
    <property type="match status" value="1"/>
</dbReference>
<dbReference type="PANTHER" id="PTHR43004">
    <property type="entry name" value="TRK SYSTEM POTASSIUM UPTAKE PROTEIN"/>
    <property type="match status" value="1"/>
</dbReference>
<dbReference type="PANTHER" id="PTHR43004:SF19">
    <property type="entry name" value="BINDING MONOOXYGENASE, PUTATIVE (JCVI)-RELATED"/>
    <property type="match status" value="1"/>
</dbReference>
<evidence type="ECO:0000256" key="1">
    <source>
        <dbReference type="ARBA" id="ARBA00001974"/>
    </source>
</evidence>
<comment type="cofactor">
    <cofactor evidence="1">
        <name>FAD</name>
        <dbReference type="ChEBI" id="CHEBI:57692"/>
    </cofactor>
</comment>
<dbReference type="InterPro" id="IPR002938">
    <property type="entry name" value="FAD-bd"/>
</dbReference>
<evidence type="ECO:0000256" key="4">
    <source>
        <dbReference type="ARBA" id="ARBA00022827"/>
    </source>
</evidence>
<proteinExistence type="inferred from homology"/>
<evidence type="ECO:0000256" key="3">
    <source>
        <dbReference type="ARBA" id="ARBA00022630"/>
    </source>
</evidence>
<dbReference type="InterPro" id="IPR036188">
    <property type="entry name" value="FAD/NAD-bd_sf"/>
</dbReference>
<dbReference type="SUPFAM" id="SSF51905">
    <property type="entry name" value="FAD/NAD(P)-binding domain"/>
    <property type="match status" value="1"/>
</dbReference>
<protein>
    <recommendedName>
        <fullName evidence="6">FAD-binding domain-containing protein</fullName>
    </recommendedName>
</protein>
<gene>
    <name evidence="7" type="ORF">HGRIS_005119</name>
</gene>
<dbReference type="PRINTS" id="PR00420">
    <property type="entry name" value="RNGMNOXGNASE"/>
</dbReference>
<comment type="similarity">
    <text evidence="2">Belongs to the PheA/TfdB FAD monooxygenase family.</text>
</comment>
<dbReference type="Pfam" id="PF01494">
    <property type="entry name" value="FAD_binding_3"/>
    <property type="match status" value="1"/>
</dbReference>
<dbReference type="Gene3D" id="3.50.50.60">
    <property type="entry name" value="FAD/NAD(P)-binding domain"/>
    <property type="match status" value="1"/>
</dbReference>
<evidence type="ECO:0000256" key="5">
    <source>
        <dbReference type="ARBA" id="ARBA00023002"/>
    </source>
</evidence>
<reference evidence="8" key="1">
    <citation type="submission" date="2024-06" db="EMBL/GenBank/DDBJ databases">
        <title>Multi-omics analyses provide insights into the biosynthesis of the anticancer antibiotic pleurotin in Hohenbuehelia grisea.</title>
        <authorList>
            <person name="Weaver J.A."/>
            <person name="Alberti F."/>
        </authorList>
    </citation>
    <scope>NUCLEOTIDE SEQUENCE [LARGE SCALE GENOMIC DNA]</scope>
    <source>
        <strain evidence="8">T-177</strain>
    </source>
</reference>
<dbReference type="SUPFAM" id="SSF52833">
    <property type="entry name" value="Thioredoxin-like"/>
    <property type="match status" value="1"/>
</dbReference>